<feature type="domain" description="F-box" evidence="1">
    <location>
        <begin position="1"/>
        <end position="46"/>
    </location>
</feature>
<evidence type="ECO:0000313" key="3">
    <source>
        <dbReference type="Proteomes" id="UP000308652"/>
    </source>
</evidence>
<dbReference type="EMBL" id="ML213736">
    <property type="protein sequence ID" value="TFK31537.1"/>
    <property type="molecule type" value="Genomic_DNA"/>
</dbReference>
<keyword evidence="3" id="KW-1185">Reference proteome</keyword>
<dbReference type="SUPFAM" id="SSF52047">
    <property type="entry name" value="RNI-like"/>
    <property type="match status" value="1"/>
</dbReference>
<dbReference type="SUPFAM" id="SSF81383">
    <property type="entry name" value="F-box domain"/>
    <property type="match status" value="1"/>
</dbReference>
<dbReference type="InterPro" id="IPR001810">
    <property type="entry name" value="F-box_dom"/>
</dbReference>
<dbReference type="InterPro" id="IPR036047">
    <property type="entry name" value="F-box-like_dom_sf"/>
</dbReference>
<dbReference type="Gene3D" id="3.80.10.10">
    <property type="entry name" value="Ribonuclease Inhibitor"/>
    <property type="match status" value="1"/>
</dbReference>
<evidence type="ECO:0000313" key="2">
    <source>
        <dbReference type="EMBL" id="TFK31537.1"/>
    </source>
</evidence>
<name>A0A5C3LF88_9AGAR</name>
<dbReference type="SMART" id="SM00256">
    <property type="entry name" value="FBOX"/>
    <property type="match status" value="1"/>
</dbReference>
<gene>
    <name evidence="2" type="ORF">BDQ12DRAFT_618731</name>
</gene>
<dbReference type="STRING" id="68775.A0A5C3LF88"/>
<dbReference type="Gene3D" id="1.20.1280.50">
    <property type="match status" value="1"/>
</dbReference>
<dbReference type="InterPro" id="IPR032675">
    <property type="entry name" value="LRR_dom_sf"/>
</dbReference>
<protein>
    <recommendedName>
        <fullName evidence="1">F-box domain-containing protein</fullName>
    </recommendedName>
</protein>
<dbReference type="OrthoDB" id="3005567at2759"/>
<dbReference type="Proteomes" id="UP000308652">
    <property type="component" value="Unassembled WGS sequence"/>
</dbReference>
<dbReference type="AlphaFoldDB" id="A0A5C3LF88"/>
<dbReference type="Pfam" id="PF12937">
    <property type="entry name" value="F-box-like"/>
    <property type="match status" value="1"/>
</dbReference>
<dbReference type="PROSITE" id="PS50181">
    <property type="entry name" value="FBOX"/>
    <property type="match status" value="1"/>
</dbReference>
<sequence>MVSADNLNLDVLEHIFSYLSGNDLLSVALVSRSFFTAVIPRLYTNLRYRIRGSKGYNTGKTVSPFQVIAAHPELTIHVRSIEICSAPLANSQVHPAFVQDCSNAISICRNLQYFRCTVPNILHYFLLARGSKVNLRSLRIHAQLSTDQAHLLIKLGRIRNLSLEYASWNVVDTLPRWIEPSRTTLTHLTLYMISELNVDILTSVLIQLPKLTALHVVGCLRVDHVSIVRLLLHIPLLESLSMTTTENPYPFDTQAPPLYRLRHLALDTRYSVMTSPAPAILSALLEHLKGSSAPLVSFSMKLPDNKVVVGNDFIKQLLGHYAHTLRRLAFLDCSVGMDSLAEICKSCIQLERLDVAVPIKELHQFTNILSQSHTLKTLVDVVNHVVHGTRLSLTRDSVRHLMINVRNLRKVVSNKRIWVVRPLSTYAPLFLCR</sequence>
<accession>A0A5C3LF88</accession>
<organism evidence="2 3">
    <name type="scientific">Crucibulum laeve</name>
    <dbReference type="NCBI Taxonomy" id="68775"/>
    <lineage>
        <taxon>Eukaryota</taxon>
        <taxon>Fungi</taxon>
        <taxon>Dikarya</taxon>
        <taxon>Basidiomycota</taxon>
        <taxon>Agaricomycotina</taxon>
        <taxon>Agaricomycetes</taxon>
        <taxon>Agaricomycetidae</taxon>
        <taxon>Agaricales</taxon>
        <taxon>Agaricineae</taxon>
        <taxon>Nidulariaceae</taxon>
        <taxon>Crucibulum</taxon>
    </lineage>
</organism>
<proteinExistence type="predicted"/>
<reference evidence="2 3" key="1">
    <citation type="journal article" date="2019" name="Nat. Ecol. Evol.">
        <title>Megaphylogeny resolves global patterns of mushroom evolution.</title>
        <authorList>
            <person name="Varga T."/>
            <person name="Krizsan K."/>
            <person name="Foldi C."/>
            <person name="Dima B."/>
            <person name="Sanchez-Garcia M."/>
            <person name="Sanchez-Ramirez S."/>
            <person name="Szollosi G.J."/>
            <person name="Szarkandi J.G."/>
            <person name="Papp V."/>
            <person name="Albert L."/>
            <person name="Andreopoulos W."/>
            <person name="Angelini C."/>
            <person name="Antonin V."/>
            <person name="Barry K.W."/>
            <person name="Bougher N.L."/>
            <person name="Buchanan P."/>
            <person name="Buyck B."/>
            <person name="Bense V."/>
            <person name="Catcheside P."/>
            <person name="Chovatia M."/>
            <person name="Cooper J."/>
            <person name="Damon W."/>
            <person name="Desjardin D."/>
            <person name="Finy P."/>
            <person name="Geml J."/>
            <person name="Haridas S."/>
            <person name="Hughes K."/>
            <person name="Justo A."/>
            <person name="Karasinski D."/>
            <person name="Kautmanova I."/>
            <person name="Kiss B."/>
            <person name="Kocsube S."/>
            <person name="Kotiranta H."/>
            <person name="LaButti K.M."/>
            <person name="Lechner B.E."/>
            <person name="Liimatainen K."/>
            <person name="Lipzen A."/>
            <person name="Lukacs Z."/>
            <person name="Mihaltcheva S."/>
            <person name="Morgado L.N."/>
            <person name="Niskanen T."/>
            <person name="Noordeloos M.E."/>
            <person name="Ohm R.A."/>
            <person name="Ortiz-Santana B."/>
            <person name="Ovrebo C."/>
            <person name="Racz N."/>
            <person name="Riley R."/>
            <person name="Savchenko A."/>
            <person name="Shiryaev A."/>
            <person name="Soop K."/>
            <person name="Spirin V."/>
            <person name="Szebenyi C."/>
            <person name="Tomsovsky M."/>
            <person name="Tulloss R.E."/>
            <person name="Uehling J."/>
            <person name="Grigoriev I.V."/>
            <person name="Vagvolgyi C."/>
            <person name="Papp T."/>
            <person name="Martin F.M."/>
            <person name="Miettinen O."/>
            <person name="Hibbett D.S."/>
            <person name="Nagy L.G."/>
        </authorList>
    </citation>
    <scope>NUCLEOTIDE SEQUENCE [LARGE SCALE GENOMIC DNA]</scope>
    <source>
        <strain evidence="2 3">CBS 166.37</strain>
    </source>
</reference>
<evidence type="ECO:0000259" key="1">
    <source>
        <dbReference type="PROSITE" id="PS50181"/>
    </source>
</evidence>